<protein>
    <submittedName>
        <fullName evidence="4">Synaptotagmin-16</fullName>
    </submittedName>
</protein>
<comment type="subcellular location">
    <subcellularLocation>
        <location evidence="1">Nucleus</location>
    </subcellularLocation>
</comment>
<dbReference type="InterPro" id="IPR009057">
    <property type="entry name" value="Homeodomain-like_sf"/>
</dbReference>
<proteinExistence type="predicted"/>
<dbReference type="InterPro" id="IPR043541">
    <property type="entry name" value="SYT14/14L/16"/>
</dbReference>
<dbReference type="SUPFAM" id="SSF46689">
    <property type="entry name" value="Homeodomain-like"/>
    <property type="match status" value="1"/>
</dbReference>
<dbReference type="Pfam" id="PF00168">
    <property type="entry name" value="C2"/>
    <property type="match status" value="2"/>
</dbReference>
<evidence type="ECO:0000256" key="2">
    <source>
        <dbReference type="SAM" id="MobiDB-lite"/>
    </source>
</evidence>
<gene>
    <name evidence="4" type="primary">SYT16</name>
    <name evidence="4" type="ORF">CEXT_790051</name>
</gene>
<dbReference type="PANTHER" id="PTHR46129">
    <property type="entry name" value="SYNAPTOTAGMIN 14, ISOFORM D"/>
    <property type="match status" value="1"/>
</dbReference>
<feature type="region of interest" description="Disordered" evidence="2">
    <location>
        <begin position="181"/>
        <end position="222"/>
    </location>
</feature>
<feature type="compositionally biased region" description="Low complexity" evidence="2">
    <location>
        <begin position="203"/>
        <end position="213"/>
    </location>
</feature>
<dbReference type="FunFam" id="2.60.40.150:FF:000062">
    <property type="entry name" value="synaptotagmin-14 isoform X1"/>
    <property type="match status" value="1"/>
</dbReference>
<feature type="domain" description="C2" evidence="3">
    <location>
        <begin position="300"/>
        <end position="419"/>
    </location>
</feature>
<name>A0AAV4TLC2_CAEEX</name>
<evidence type="ECO:0000256" key="1">
    <source>
        <dbReference type="ARBA" id="ARBA00004123"/>
    </source>
</evidence>
<evidence type="ECO:0000313" key="4">
    <source>
        <dbReference type="EMBL" id="GIY45999.1"/>
    </source>
</evidence>
<dbReference type="GO" id="GO:0005634">
    <property type="term" value="C:nucleus"/>
    <property type="evidence" value="ECO:0007669"/>
    <property type="project" value="UniProtKB-SubCell"/>
</dbReference>
<dbReference type="InterPro" id="IPR035892">
    <property type="entry name" value="C2_domain_sf"/>
</dbReference>
<dbReference type="SMART" id="SM00239">
    <property type="entry name" value="C2"/>
    <property type="match status" value="2"/>
</dbReference>
<feature type="domain" description="C2" evidence="3">
    <location>
        <begin position="455"/>
        <end position="590"/>
    </location>
</feature>
<dbReference type="InterPro" id="IPR036388">
    <property type="entry name" value="WH-like_DNA-bd_sf"/>
</dbReference>
<dbReference type="Proteomes" id="UP001054945">
    <property type="component" value="Unassembled WGS sequence"/>
</dbReference>
<dbReference type="Gene3D" id="2.60.40.150">
    <property type="entry name" value="C2 domain"/>
    <property type="match status" value="2"/>
</dbReference>
<accession>A0AAV4TLC2</accession>
<dbReference type="GO" id="GO:0005543">
    <property type="term" value="F:phospholipid binding"/>
    <property type="evidence" value="ECO:0007669"/>
    <property type="project" value="TreeGrafter"/>
</dbReference>
<dbReference type="AlphaFoldDB" id="A0AAV4TLC2"/>
<dbReference type="CDD" id="cd08389">
    <property type="entry name" value="C2A_Synaptotagmin-14_16"/>
    <property type="match status" value="1"/>
</dbReference>
<evidence type="ECO:0000313" key="5">
    <source>
        <dbReference type="Proteomes" id="UP001054945"/>
    </source>
</evidence>
<organism evidence="4 5">
    <name type="scientific">Caerostris extrusa</name>
    <name type="common">Bark spider</name>
    <name type="synonym">Caerostris bankana</name>
    <dbReference type="NCBI Taxonomy" id="172846"/>
    <lineage>
        <taxon>Eukaryota</taxon>
        <taxon>Metazoa</taxon>
        <taxon>Ecdysozoa</taxon>
        <taxon>Arthropoda</taxon>
        <taxon>Chelicerata</taxon>
        <taxon>Arachnida</taxon>
        <taxon>Araneae</taxon>
        <taxon>Araneomorphae</taxon>
        <taxon>Entelegynae</taxon>
        <taxon>Araneoidea</taxon>
        <taxon>Araneidae</taxon>
        <taxon>Caerostris</taxon>
    </lineage>
</organism>
<reference evidence="4 5" key="1">
    <citation type="submission" date="2021-06" db="EMBL/GenBank/DDBJ databases">
        <title>Caerostris extrusa draft genome.</title>
        <authorList>
            <person name="Kono N."/>
            <person name="Arakawa K."/>
        </authorList>
    </citation>
    <scope>NUCLEOTIDE SEQUENCE [LARGE SCALE GENOMIC DNA]</scope>
</reference>
<evidence type="ECO:0000259" key="3">
    <source>
        <dbReference type="PROSITE" id="PS50004"/>
    </source>
</evidence>
<dbReference type="CDD" id="cd08408">
    <property type="entry name" value="C2B_Synaptotagmin-14_16"/>
    <property type="match status" value="1"/>
</dbReference>
<dbReference type="PROSITE" id="PS50004">
    <property type="entry name" value="C2"/>
    <property type="match status" value="2"/>
</dbReference>
<dbReference type="EMBL" id="BPLR01011354">
    <property type="protein sequence ID" value="GIY45999.1"/>
    <property type="molecule type" value="Genomic_DNA"/>
</dbReference>
<dbReference type="Gene3D" id="1.10.10.10">
    <property type="entry name" value="Winged helix-like DNA-binding domain superfamily/Winged helix DNA-binding domain"/>
    <property type="match status" value="1"/>
</dbReference>
<dbReference type="InterPro" id="IPR000008">
    <property type="entry name" value="C2_dom"/>
</dbReference>
<sequence length="595" mass="66587">MPRSSELSDRSGRSLRDISSDLKYPKSTAAYVIKKWKVSGDCRNVPRVGRPTKLGDRDRRVLAREIRKNRTQPMALIREEFQQAFGSIVSMNTIRKEAHLHGFHGNAFQYEEVDSSTDSEDEVLQRFQQSSSLYNGLRKISGDHVDQLGESLTDGHDIHRSAFSSNLAAACNGSSAHLKISESNKRGSHDPISLLEKGRVGKSGSTASFSSEASESEDTQEDGQAIIQPLLDSRTTQHYENSAFQTADNSPAASNDTFSACGDSVMEYPFLKENNIGFTGSNFDATELHCNAEETSSAVRCGSLEVGFAYDPPLRKMTVHVLQAQDLPDRDRGGSNHVQVRLLLLPHKRQKFKTKIRTGSKPQFNESFIFSRISPEELNSMGVRFRLNGCERMRREHLIGECIVHFSSIRMDQQITLWLTLEPRSNIAHSDSKADITSLARSDSTGSTQSMQHGGMPELLLGLAYNGTTGRLSVEINKGSHFRNVSMNRAPDTYVKLSLVSSNGQEIARSKTSVRRGQPNPLFKETFIFQVALFQLPDVTLMISVYNKRSMKRKEMIGWFSLGLNSSGDEELAHWNDMRENRGEQVCRWHALVET</sequence>
<comment type="caution">
    <text evidence="4">The sequence shown here is derived from an EMBL/GenBank/DDBJ whole genome shotgun (WGS) entry which is preliminary data.</text>
</comment>
<keyword evidence="5" id="KW-1185">Reference proteome</keyword>
<dbReference type="SUPFAM" id="SSF49562">
    <property type="entry name" value="C2 domain (Calcium/lipid-binding domain, CaLB)"/>
    <property type="match status" value="2"/>
</dbReference>
<dbReference type="PANTHER" id="PTHR46129:SF2">
    <property type="entry name" value="SYNAPTOTAGMIN 14, ISOFORM D"/>
    <property type="match status" value="1"/>
</dbReference>